<proteinExistence type="inferred from homology"/>
<dbReference type="GO" id="GO:0003899">
    <property type="term" value="F:DNA-directed RNA polymerase activity"/>
    <property type="evidence" value="ECO:0007669"/>
    <property type="project" value="InterPro"/>
</dbReference>
<evidence type="ECO:0000256" key="1">
    <source>
        <dbReference type="ARBA" id="ARBA00004123"/>
    </source>
</evidence>
<dbReference type="InterPro" id="IPR020789">
    <property type="entry name" value="RNA_pol_suN_Zn-BS"/>
</dbReference>
<dbReference type="GO" id="GO:0005665">
    <property type="term" value="C:RNA polymerase II, core complex"/>
    <property type="evidence" value="ECO:0007669"/>
    <property type="project" value="UniProtKB-ARBA"/>
</dbReference>
<keyword evidence="5" id="KW-0862">Zinc</keyword>
<evidence type="ECO:0000313" key="10">
    <source>
        <dbReference type="Proteomes" id="UP001642409"/>
    </source>
</evidence>
<dbReference type="PANTHER" id="PTHR23431">
    <property type="entry name" value="DNA-DIRECTED RNA POLYMERASES I, II, AND III SUBUNIT RPABC5 FAMILY MEMBER"/>
    <property type="match status" value="1"/>
</dbReference>
<dbReference type="EMBL" id="CAXDID020000287">
    <property type="protein sequence ID" value="CAL6070784.1"/>
    <property type="molecule type" value="Genomic_DNA"/>
</dbReference>
<gene>
    <name evidence="8" type="ORF">HINF_LOCUS33844</name>
    <name evidence="9" type="ORF">HINF_LOCUS54801</name>
</gene>
<comment type="subcellular location">
    <subcellularLocation>
        <location evidence="1">Nucleus</location>
    </subcellularLocation>
</comment>
<evidence type="ECO:0000256" key="3">
    <source>
        <dbReference type="ARBA" id="ARBA00022478"/>
    </source>
</evidence>
<keyword evidence="6" id="KW-0804">Transcription</keyword>
<dbReference type="AlphaFoldDB" id="A0AA86PU11"/>
<name>A0AA86PU11_9EUKA</name>
<evidence type="ECO:0000256" key="7">
    <source>
        <dbReference type="ARBA" id="ARBA00025720"/>
    </source>
</evidence>
<dbReference type="GO" id="GO:0006351">
    <property type="term" value="P:DNA-templated transcription"/>
    <property type="evidence" value="ECO:0007669"/>
    <property type="project" value="InterPro"/>
</dbReference>
<evidence type="ECO:0000256" key="4">
    <source>
        <dbReference type="ARBA" id="ARBA00022723"/>
    </source>
</evidence>
<dbReference type="EMBL" id="CATOUU010000759">
    <property type="protein sequence ID" value="CAI9946199.1"/>
    <property type="molecule type" value="Genomic_DNA"/>
</dbReference>
<dbReference type="HAMAP" id="MF_00250">
    <property type="entry name" value="RNApol_arch_Rpo10"/>
    <property type="match status" value="1"/>
</dbReference>
<evidence type="ECO:0000313" key="8">
    <source>
        <dbReference type="EMBL" id="CAI9946199.1"/>
    </source>
</evidence>
<dbReference type="InterPro" id="IPR023580">
    <property type="entry name" value="RNA_pol_su_RPB10"/>
</dbReference>
<evidence type="ECO:0000256" key="5">
    <source>
        <dbReference type="ARBA" id="ARBA00022833"/>
    </source>
</evidence>
<evidence type="ECO:0000313" key="9">
    <source>
        <dbReference type="EMBL" id="CAL6070784.1"/>
    </source>
</evidence>
<protein>
    <recommendedName>
        <fullName evidence="2">DNA-directed RNA polymerases I, II, and III subunit RPABC5</fullName>
    </recommendedName>
</protein>
<reference evidence="8" key="1">
    <citation type="submission" date="2023-06" db="EMBL/GenBank/DDBJ databases">
        <authorList>
            <person name="Kurt Z."/>
        </authorList>
    </citation>
    <scope>NUCLEOTIDE SEQUENCE</scope>
</reference>
<dbReference type="FunFam" id="1.10.10.60:FF:000024">
    <property type="entry name" value="DNA-directed RNA polymerases I, II, and III subunit"/>
    <property type="match status" value="1"/>
</dbReference>
<dbReference type="Proteomes" id="UP001642409">
    <property type="component" value="Unassembled WGS sequence"/>
</dbReference>
<dbReference type="Pfam" id="PF01194">
    <property type="entry name" value="RNA_pol_N"/>
    <property type="match status" value="1"/>
</dbReference>
<dbReference type="PANTHER" id="PTHR23431:SF3">
    <property type="entry name" value="DNA-DIRECTED RNA POLYMERASES I, II, AND III SUBUNIT RPABC5"/>
    <property type="match status" value="1"/>
</dbReference>
<reference evidence="9 10" key="2">
    <citation type="submission" date="2024-07" db="EMBL/GenBank/DDBJ databases">
        <authorList>
            <person name="Akdeniz Z."/>
        </authorList>
    </citation>
    <scope>NUCLEOTIDE SEQUENCE [LARGE SCALE GENOMIC DNA]</scope>
</reference>
<dbReference type="SUPFAM" id="SSF46924">
    <property type="entry name" value="RNA polymerase subunit RPB10"/>
    <property type="match status" value="1"/>
</dbReference>
<dbReference type="PROSITE" id="PS01112">
    <property type="entry name" value="RNA_POL_N_8KD"/>
    <property type="match status" value="1"/>
</dbReference>
<dbReference type="GO" id="GO:0008270">
    <property type="term" value="F:zinc ion binding"/>
    <property type="evidence" value="ECO:0007669"/>
    <property type="project" value="InterPro"/>
</dbReference>
<dbReference type="NCBIfam" id="NF003089">
    <property type="entry name" value="PRK04016.1"/>
    <property type="match status" value="1"/>
</dbReference>
<evidence type="ECO:0000256" key="6">
    <source>
        <dbReference type="ARBA" id="ARBA00023163"/>
    </source>
</evidence>
<keyword evidence="10" id="KW-1185">Reference proteome</keyword>
<keyword evidence="4" id="KW-0479">Metal-binding</keyword>
<dbReference type="GO" id="GO:0003677">
    <property type="term" value="F:DNA binding"/>
    <property type="evidence" value="ECO:0007669"/>
    <property type="project" value="InterPro"/>
</dbReference>
<sequence length="72" mass="8444">MIIPVRCFTCGKVIAHLYEDYVRRVEENQENPETVLNDLGCSRYCCRRMLITHVDLIDDLINYSPQARAQLQ</sequence>
<dbReference type="PIRSF" id="PIRSF005653">
    <property type="entry name" value="RNA_pol_N/8_sub"/>
    <property type="match status" value="1"/>
</dbReference>
<keyword evidence="3 8" id="KW-0240">DNA-directed RNA polymerase</keyword>
<comment type="caution">
    <text evidence="8">The sequence shown here is derived from an EMBL/GenBank/DDBJ whole genome shotgun (WGS) entry which is preliminary data.</text>
</comment>
<dbReference type="Gene3D" id="1.10.10.60">
    <property type="entry name" value="Homeodomain-like"/>
    <property type="match status" value="1"/>
</dbReference>
<dbReference type="InterPro" id="IPR000268">
    <property type="entry name" value="RPABC5/Rpb10"/>
</dbReference>
<comment type="similarity">
    <text evidence="7">Belongs to the archaeal Rpo10/eukaryotic RPB10 RNA polymerase subunit family.</text>
</comment>
<evidence type="ECO:0000256" key="2">
    <source>
        <dbReference type="ARBA" id="ARBA00020813"/>
    </source>
</evidence>
<organism evidence="8">
    <name type="scientific">Hexamita inflata</name>
    <dbReference type="NCBI Taxonomy" id="28002"/>
    <lineage>
        <taxon>Eukaryota</taxon>
        <taxon>Metamonada</taxon>
        <taxon>Diplomonadida</taxon>
        <taxon>Hexamitidae</taxon>
        <taxon>Hexamitinae</taxon>
        <taxon>Hexamita</taxon>
    </lineage>
</organism>
<accession>A0AA86PU11</accession>